<feature type="domain" description="RiboL-PSP-HEPN" evidence="1">
    <location>
        <begin position="12"/>
        <end position="171"/>
    </location>
</feature>
<reference evidence="2 3" key="1">
    <citation type="submission" date="2019-01" db="EMBL/GenBank/DDBJ databases">
        <title>Vibrio BEI176 sp. nov, a marine bacterium isolated from China: eastern marignal seas.</title>
        <authorList>
            <person name="Li B."/>
        </authorList>
    </citation>
    <scope>NUCLEOTIDE SEQUENCE [LARGE SCALE GENOMIC DNA]</scope>
    <source>
        <strain evidence="2 3">BEI176</strain>
    </source>
</reference>
<evidence type="ECO:0000259" key="1">
    <source>
        <dbReference type="Pfam" id="PF18735"/>
    </source>
</evidence>
<dbReference type="InterPro" id="IPR041519">
    <property type="entry name" value="HEPN_RiboL-PSP"/>
</dbReference>
<dbReference type="OrthoDB" id="9134022at2"/>
<dbReference type="AlphaFoldDB" id="A0A4Y8W9B1"/>
<evidence type="ECO:0000313" key="3">
    <source>
        <dbReference type="Proteomes" id="UP000297753"/>
    </source>
</evidence>
<sequence length="176" mass="20382">MTKSGELFERSIQDAEEILERFDDEKNGSSAYNTESLKRAGLVLTLAAWETYVKNRFNEEIDVWLFSVKGSQLGHFVQRKVDEDLKRFFNPNSAKTKQLFKAYFDIDVTESWMWDNYHPSQAKKVLDQFVSMRGDAAHQANTNQQQAHLVKREDLAKAIRFIKGLVRAMDEVSIAK</sequence>
<dbReference type="EMBL" id="SATR01000111">
    <property type="protein sequence ID" value="TFH89135.1"/>
    <property type="molecule type" value="Genomic_DNA"/>
</dbReference>
<comment type="caution">
    <text evidence="2">The sequence shown here is derived from an EMBL/GenBank/DDBJ whole genome shotgun (WGS) entry which is preliminary data.</text>
</comment>
<dbReference type="Pfam" id="PF18735">
    <property type="entry name" value="HEPN_RiboL-PSP"/>
    <property type="match status" value="1"/>
</dbReference>
<keyword evidence="3" id="KW-1185">Reference proteome</keyword>
<name>A0A4Y8W9B1_9VIBR</name>
<accession>A0A4Y8W9B1</accession>
<proteinExistence type="predicted"/>
<organism evidence="2 3">
    <name type="scientific">Vibrio ouci</name>
    <dbReference type="NCBI Taxonomy" id="2499078"/>
    <lineage>
        <taxon>Bacteria</taxon>
        <taxon>Pseudomonadati</taxon>
        <taxon>Pseudomonadota</taxon>
        <taxon>Gammaproteobacteria</taxon>
        <taxon>Vibrionales</taxon>
        <taxon>Vibrionaceae</taxon>
        <taxon>Vibrio</taxon>
    </lineage>
</organism>
<dbReference type="RefSeq" id="WP_134837639.1">
    <property type="nucleotide sequence ID" value="NZ_SATR01000111.1"/>
</dbReference>
<protein>
    <recommendedName>
        <fullName evidence="1">RiboL-PSP-HEPN domain-containing protein</fullName>
    </recommendedName>
</protein>
<dbReference type="Proteomes" id="UP000297753">
    <property type="component" value="Unassembled WGS sequence"/>
</dbReference>
<evidence type="ECO:0000313" key="2">
    <source>
        <dbReference type="EMBL" id="TFH89135.1"/>
    </source>
</evidence>
<gene>
    <name evidence="2" type="ORF">ELS82_23895</name>
</gene>